<sequence>MKGMRQYTPEKYIRTVENIDDSIVQNYMQVEMDLIRNIKGSKDKTFIDLGAGYGRVLHLLAQIARNVIAIEINPAMLSELRKRARKHRNVKVIKGDMLKLYKLLEKEDVKNPVLLILQNTLGTIEGDYRKVLNQMKLVAKRYNGEVVISMLKSESLRSWGLKMYSKLKAMVGEVDLEKTDPINGFFVSKTGYASRWWSSDDIKQIKDFFGGNVTKEILTPNFCILEIKI</sequence>
<dbReference type="EMBL" id="DVAB01000014">
    <property type="protein sequence ID" value="HIK00187.1"/>
    <property type="molecule type" value="Genomic_DNA"/>
</dbReference>
<dbReference type="InterPro" id="IPR029063">
    <property type="entry name" value="SAM-dependent_MTases_sf"/>
</dbReference>
<dbReference type="CDD" id="cd02440">
    <property type="entry name" value="AdoMet_MTases"/>
    <property type="match status" value="1"/>
</dbReference>
<name>A0A832XJ72_9ARCH</name>
<feature type="domain" description="Methyltransferase" evidence="1">
    <location>
        <begin position="41"/>
        <end position="152"/>
    </location>
</feature>
<proteinExistence type="predicted"/>
<dbReference type="GO" id="GO:0032259">
    <property type="term" value="P:methylation"/>
    <property type="evidence" value="ECO:0007669"/>
    <property type="project" value="UniProtKB-KW"/>
</dbReference>
<evidence type="ECO:0000259" key="1">
    <source>
        <dbReference type="Pfam" id="PF13847"/>
    </source>
</evidence>
<evidence type="ECO:0000313" key="2">
    <source>
        <dbReference type="EMBL" id="HIK00187.1"/>
    </source>
</evidence>
<accession>A0A832XJ72</accession>
<dbReference type="SUPFAM" id="SSF53335">
    <property type="entry name" value="S-adenosyl-L-methionine-dependent methyltransferases"/>
    <property type="match status" value="1"/>
</dbReference>
<protein>
    <submittedName>
        <fullName evidence="2">Methyltransferase domain-containing protein</fullName>
    </submittedName>
</protein>
<gene>
    <name evidence="2" type="ORF">H1016_01460</name>
</gene>
<dbReference type="GO" id="GO:0008168">
    <property type="term" value="F:methyltransferase activity"/>
    <property type="evidence" value="ECO:0007669"/>
    <property type="project" value="UniProtKB-KW"/>
</dbReference>
<keyword evidence="2" id="KW-0489">Methyltransferase</keyword>
<evidence type="ECO:0000313" key="3">
    <source>
        <dbReference type="Proteomes" id="UP000646946"/>
    </source>
</evidence>
<organism evidence="2 3">
    <name type="scientific">Candidatus Naiadarchaeum limnaeum</name>
    <dbReference type="NCBI Taxonomy" id="2756139"/>
    <lineage>
        <taxon>Archaea</taxon>
        <taxon>Candidatus Undinarchaeota</taxon>
        <taxon>Candidatus Undinarchaeia</taxon>
        <taxon>Candidatus Naiadarchaeales</taxon>
        <taxon>Candidatus Naiadarchaeaceae</taxon>
        <taxon>Candidatus Naiadarchaeum</taxon>
    </lineage>
</organism>
<reference evidence="2 3" key="1">
    <citation type="journal article" name="Nat. Commun.">
        <title>Undinarchaeota illuminate DPANN phylogeny and the impact of gene transfer on archaeal evolution.</title>
        <authorList>
            <person name="Dombrowski N."/>
            <person name="Williams T.A."/>
            <person name="Sun J."/>
            <person name="Woodcroft B.J."/>
            <person name="Lee J.H."/>
            <person name="Minh B.Q."/>
            <person name="Rinke C."/>
            <person name="Spang A."/>
        </authorList>
    </citation>
    <scope>NUCLEOTIDE SEQUENCE [LARGE SCALE GENOMIC DNA]</scope>
    <source>
        <strain evidence="2">MAG_bin1129</strain>
    </source>
</reference>
<dbReference type="Gene3D" id="3.40.50.150">
    <property type="entry name" value="Vaccinia Virus protein VP39"/>
    <property type="match status" value="1"/>
</dbReference>
<comment type="caution">
    <text evidence="2">The sequence shown here is derived from an EMBL/GenBank/DDBJ whole genome shotgun (WGS) entry which is preliminary data.</text>
</comment>
<keyword evidence="3" id="KW-1185">Reference proteome</keyword>
<dbReference type="AlphaFoldDB" id="A0A832XJ72"/>
<dbReference type="Proteomes" id="UP000646946">
    <property type="component" value="Unassembled WGS sequence"/>
</dbReference>
<keyword evidence="2" id="KW-0808">Transferase</keyword>
<dbReference type="Pfam" id="PF13847">
    <property type="entry name" value="Methyltransf_31"/>
    <property type="match status" value="1"/>
</dbReference>
<dbReference type="InterPro" id="IPR025714">
    <property type="entry name" value="Methyltranfer_dom"/>
</dbReference>